<evidence type="ECO:0000313" key="1">
    <source>
        <dbReference type="EMBL" id="KAH3843148.1"/>
    </source>
</evidence>
<organism evidence="1 2">
    <name type="scientific">Dreissena polymorpha</name>
    <name type="common">Zebra mussel</name>
    <name type="synonym">Mytilus polymorpha</name>
    <dbReference type="NCBI Taxonomy" id="45954"/>
    <lineage>
        <taxon>Eukaryota</taxon>
        <taxon>Metazoa</taxon>
        <taxon>Spiralia</taxon>
        <taxon>Lophotrochozoa</taxon>
        <taxon>Mollusca</taxon>
        <taxon>Bivalvia</taxon>
        <taxon>Autobranchia</taxon>
        <taxon>Heteroconchia</taxon>
        <taxon>Euheterodonta</taxon>
        <taxon>Imparidentia</taxon>
        <taxon>Neoheterodontei</taxon>
        <taxon>Myida</taxon>
        <taxon>Dreissenoidea</taxon>
        <taxon>Dreissenidae</taxon>
        <taxon>Dreissena</taxon>
    </lineage>
</organism>
<name>A0A9D4QU53_DREPO</name>
<evidence type="ECO:0000313" key="2">
    <source>
        <dbReference type="Proteomes" id="UP000828390"/>
    </source>
</evidence>
<dbReference type="Proteomes" id="UP000828390">
    <property type="component" value="Unassembled WGS sequence"/>
</dbReference>
<accession>A0A9D4QU53</accession>
<keyword evidence="2" id="KW-1185">Reference proteome</keyword>
<sequence length="53" mass="5922">MTEKTCKNLAGTLGKPITNVSEQFPKDIADRRRSLMPAFRKARADGKKCLSQL</sequence>
<protein>
    <submittedName>
        <fullName evidence="1">Uncharacterized protein</fullName>
    </submittedName>
</protein>
<reference evidence="1" key="2">
    <citation type="submission" date="2020-11" db="EMBL/GenBank/DDBJ databases">
        <authorList>
            <person name="McCartney M.A."/>
            <person name="Auch B."/>
            <person name="Kono T."/>
            <person name="Mallez S."/>
            <person name="Becker A."/>
            <person name="Gohl D.M."/>
            <person name="Silverstein K.A.T."/>
            <person name="Koren S."/>
            <person name="Bechman K.B."/>
            <person name="Herman A."/>
            <person name="Abrahante J.E."/>
            <person name="Garbe J."/>
        </authorList>
    </citation>
    <scope>NUCLEOTIDE SEQUENCE</scope>
    <source>
        <strain evidence="1">Duluth1</strain>
        <tissue evidence="1">Whole animal</tissue>
    </source>
</reference>
<gene>
    <name evidence="1" type="ORF">DPMN_116656</name>
</gene>
<comment type="caution">
    <text evidence="1">The sequence shown here is derived from an EMBL/GenBank/DDBJ whole genome shotgun (WGS) entry which is preliminary data.</text>
</comment>
<dbReference type="AlphaFoldDB" id="A0A9D4QU53"/>
<reference evidence="1" key="1">
    <citation type="journal article" date="2019" name="bioRxiv">
        <title>The Genome of the Zebra Mussel, Dreissena polymorpha: A Resource for Invasive Species Research.</title>
        <authorList>
            <person name="McCartney M.A."/>
            <person name="Auch B."/>
            <person name="Kono T."/>
            <person name="Mallez S."/>
            <person name="Zhang Y."/>
            <person name="Obille A."/>
            <person name="Becker A."/>
            <person name="Abrahante J.E."/>
            <person name="Garbe J."/>
            <person name="Badalamenti J.P."/>
            <person name="Herman A."/>
            <person name="Mangelson H."/>
            <person name="Liachko I."/>
            <person name="Sullivan S."/>
            <person name="Sone E.D."/>
            <person name="Koren S."/>
            <person name="Silverstein K.A.T."/>
            <person name="Beckman K.B."/>
            <person name="Gohl D.M."/>
        </authorList>
    </citation>
    <scope>NUCLEOTIDE SEQUENCE</scope>
    <source>
        <strain evidence="1">Duluth1</strain>
        <tissue evidence="1">Whole animal</tissue>
    </source>
</reference>
<dbReference type="EMBL" id="JAIWYP010000004">
    <property type="protein sequence ID" value="KAH3843148.1"/>
    <property type="molecule type" value="Genomic_DNA"/>
</dbReference>
<proteinExistence type="predicted"/>